<dbReference type="AlphaFoldDB" id="A0A2H3AQJ9"/>
<dbReference type="SUPFAM" id="SSF48208">
    <property type="entry name" value="Six-hairpin glycosidases"/>
    <property type="match status" value="1"/>
</dbReference>
<feature type="signal peptide" evidence="1">
    <location>
        <begin position="1"/>
        <end position="20"/>
    </location>
</feature>
<dbReference type="Proteomes" id="UP000218334">
    <property type="component" value="Unassembled WGS sequence"/>
</dbReference>
<dbReference type="PANTHER" id="PTHR47791:SF3">
    <property type="entry name" value="MEIOTICALLY UP-REGULATED GENE 191 PROTEIN"/>
    <property type="match status" value="1"/>
</dbReference>
<protein>
    <submittedName>
        <fullName evidence="2">Uncharacterized protein</fullName>
    </submittedName>
</protein>
<dbReference type="PANTHER" id="PTHR47791">
    <property type="entry name" value="MEIOTICALLY UP-REGULATED GENE 191 PROTEIN"/>
    <property type="match status" value="1"/>
</dbReference>
<proteinExistence type="predicted"/>
<dbReference type="InterPro" id="IPR008928">
    <property type="entry name" value="6-hairpin_glycosidase_sf"/>
</dbReference>
<dbReference type="Pfam" id="PF03663">
    <property type="entry name" value="Glyco_hydro_76"/>
    <property type="match status" value="1"/>
</dbReference>
<dbReference type="InterPro" id="IPR053169">
    <property type="entry name" value="MUG_Protein"/>
</dbReference>
<evidence type="ECO:0000313" key="3">
    <source>
        <dbReference type="Proteomes" id="UP000218334"/>
    </source>
</evidence>
<keyword evidence="3" id="KW-1185">Reference proteome</keyword>
<feature type="chain" id="PRO_5013756242" evidence="1">
    <location>
        <begin position="21"/>
        <end position="368"/>
    </location>
</feature>
<dbReference type="InterPro" id="IPR005198">
    <property type="entry name" value="Glyco_hydro_76"/>
</dbReference>
<reference evidence="3" key="1">
    <citation type="journal article" date="2017" name="Nat. Ecol. Evol.">
        <title>Genome expansion and lineage-specific genetic innovations in the forest pathogenic fungi Armillaria.</title>
        <authorList>
            <person name="Sipos G."/>
            <person name="Prasanna A.N."/>
            <person name="Walter M.C."/>
            <person name="O'Connor E."/>
            <person name="Balint B."/>
            <person name="Krizsan K."/>
            <person name="Kiss B."/>
            <person name="Hess J."/>
            <person name="Varga T."/>
            <person name="Slot J."/>
            <person name="Riley R."/>
            <person name="Boka B."/>
            <person name="Rigling D."/>
            <person name="Barry K."/>
            <person name="Lee J."/>
            <person name="Mihaltcheva S."/>
            <person name="LaButti K."/>
            <person name="Lipzen A."/>
            <person name="Waldron R."/>
            <person name="Moloney N.M."/>
            <person name="Sperisen C."/>
            <person name="Kredics L."/>
            <person name="Vagvoelgyi C."/>
            <person name="Patrignani A."/>
            <person name="Fitzpatrick D."/>
            <person name="Nagy I."/>
            <person name="Doyle S."/>
            <person name="Anderson J.B."/>
            <person name="Grigoriev I.V."/>
            <person name="Gueldener U."/>
            <person name="Muensterkoetter M."/>
            <person name="Nagy L.G."/>
        </authorList>
    </citation>
    <scope>NUCLEOTIDE SEQUENCE [LARGE SCALE GENOMIC DNA]</scope>
    <source>
        <strain evidence="3">28-4</strain>
    </source>
</reference>
<dbReference type="EMBL" id="KZ293479">
    <property type="protein sequence ID" value="PBK61081.1"/>
    <property type="molecule type" value="Genomic_DNA"/>
</dbReference>
<organism evidence="2 3">
    <name type="scientific">Armillaria solidipes</name>
    <dbReference type="NCBI Taxonomy" id="1076256"/>
    <lineage>
        <taxon>Eukaryota</taxon>
        <taxon>Fungi</taxon>
        <taxon>Dikarya</taxon>
        <taxon>Basidiomycota</taxon>
        <taxon>Agaricomycotina</taxon>
        <taxon>Agaricomycetes</taxon>
        <taxon>Agaricomycetidae</taxon>
        <taxon>Agaricales</taxon>
        <taxon>Marasmiineae</taxon>
        <taxon>Physalacriaceae</taxon>
        <taxon>Armillaria</taxon>
    </lineage>
</organism>
<evidence type="ECO:0000313" key="2">
    <source>
        <dbReference type="EMBL" id="PBK61081.1"/>
    </source>
</evidence>
<gene>
    <name evidence="2" type="ORF">ARMSODRAFT_1025983</name>
</gene>
<evidence type="ECO:0000256" key="1">
    <source>
        <dbReference type="SAM" id="SignalP"/>
    </source>
</evidence>
<keyword evidence="1" id="KW-0732">Signal</keyword>
<accession>A0A2H3AQJ9</accession>
<dbReference type="GO" id="GO:0005975">
    <property type="term" value="P:carbohydrate metabolic process"/>
    <property type="evidence" value="ECO:0007669"/>
    <property type="project" value="InterPro"/>
</dbReference>
<name>A0A2H3AQJ9_9AGAR</name>
<dbReference type="Gene3D" id="1.50.10.20">
    <property type="match status" value="1"/>
</dbReference>
<sequence length="368" mass="38811">MRPLILVWILVASFVVLGAAQDLTPSISWKNPNITSSKDDRIKIASAALDKAVSMPQPNGQFDDSLYGTPGRLYGQMAEFDRLTNQTKYKQILKQGFALAEPVNSEFSSTLSSTTTLAGGTYWKTDSDKPKVASLASVFFLTLSALLAEATSHQMYLDAAIDSANVIQSHLLNPSNIVLDPVLSMSNESCSVDSTVYSYNSGIFIEGLVVLADITRNASTEVLLRSTIVAVATDTLWQGLDGIIITTTVGGQYIVRALAALYERNTTSSDLREYIKEYIGVQATSNGSNIYGLPWKAPPSTSFSSDNETAAVSALLSAIQLADDQLSSASSGDPISSATLTPSAAASSTKKSLAGAIVGGVVGGLAVL</sequence>